<dbReference type="Proteomes" id="UP000606720">
    <property type="component" value="Unassembled WGS sequence"/>
</dbReference>
<name>A0A923RSW5_9FIRM</name>
<gene>
    <name evidence="1" type="ORF">H8S17_03080</name>
</gene>
<protein>
    <submittedName>
        <fullName evidence="1">TIGR02221 family CRISPR-associated protein</fullName>
    </submittedName>
</protein>
<sequence length="616" mass="72168">MRDTKKILLLTLGTGRLSDTNEAEYISVQYTFEGQDYKKNIDDIEGTKTNFVAEPLIDLVKPDDIYILGTVKSAWPQFYASLITENNEDLSYMENKDYLQLLNMEKQYGVTTSKEKLLELEQEISTAFAHIPSWKRFPRSYKDKRPEIHIWLTKYGINEKELIENYDILKRIENSLEERYQYEISFDITHSFRSLPIYNLVILNYIKNITKYQIAIKHIYYGNVEVRSELNEKAPIVDLYDLAHILDLTNGVTEFKDTGNSVTLLNMLSEDDELKETLKKFDIAMQLNAFDKIKTELKELCKLIPEKSDDSRYTGVREMIHTVLEEKFFDKEGSNILEVNNMSDADLKFLLAQWFFNQNRNGLGLATGLEALRDITTPAFMRARRLVKGEERKYREGAEKYFIDIAAELKKKEEHTPLEKVVCSLGGKLKDYKEIRNIFAHSLHDKTEADLDQIGADIQKFKTDLFKLKKIYDQNQTEFVKLFKIKIIQQSQQLKEPIKAILVFGQEEGDEDWVTILKTYEDLTLEKIFYSDADMLSEYMKDDQTGKERKEFRKSMRSYIDNCIQKYGLSKKELIVVLKSTEYIKQTEIINDLSHHEYDCRLYVCPEGKNVGLRKI</sequence>
<proteinExistence type="predicted"/>
<reference evidence="1" key="1">
    <citation type="submission" date="2020-08" db="EMBL/GenBank/DDBJ databases">
        <title>Genome public.</title>
        <authorList>
            <person name="Liu C."/>
            <person name="Sun Q."/>
        </authorList>
    </citation>
    <scope>NUCLEOTIDE SEQUENCE</scope>
    <source>
        <strain evidence="1">BX1005</strain>
    </source>
</reference>
<dbReference type="AlphaFoldDB" id="A0A923RSW5"/>
<dbReference type="NCBIfam" id="TIGR02549">
    <property type="entry name" value="CRISPR_DxTHG"/>
    <property type="match status" value="1"/>
</dbReference>
<dbReference type="EMBL" id="JACOPH010000001">
    <property type="protein sequence ID" value="MBC5713200.1"/>
    <property type="molecule type" value="Genomic_DNA"/>
</dbReference>
<comment type="caution">
    <text evidence="1">The sequence shown here is derived from an EMBL/GenBank/DDBJ whole genome shotgun (WGS) entry which is preliminary data.</text>
</comment>
<dbReference type="NCBIfam" id="TIGR02221">
    <property type="entry name" value="cas_TM1812"/>
    <property type="match status" value="1"/>
</dbReference>
<evidence type="ECO:0000313" key="1">
    <source>
        <dbReference type="EMBL" id="MBC5713200.1"/>
    </source>
</evidence>
<dbReference type="RefSeq" id="WP_186866168.1">
    <property type="nucleotide sequence ID" value="NZ_JACOPH010000001.1"/>
</dbReference>
<evidence type="ECO:0000313" key="2">
    <source>
        <dbReference type="Proteomes" id="UP000606720"/>
    </source>
</evidence>
<organism evidence="1 2">
    <name type="scientific">Roseburia zhanii</name>
    <dbReference type="NCBI Taxonomy" id="2763064"/>
    <lineage>
        <taxon>Bacteria</taxon>
        <taxon>Bacillati</taxon>
        <taxon>Bacillota</taxon>
        <taxon>Clostridia</taxon>
        <taxon>Lachnospirales</taxon>
        <taxon>Lachnospiraceae</taxon>
        <taxon>Roseburia</taxon>
    </lineage>
</organism>
<accession>A0A923RSW5</accession>
<dbReference type="InterPro" id="IPR011742">
    <property type="entry name" value="CRISPR-assoc_prot_TM1812"/>
</dbReference>
<keyword evidence="2" id="KW-1185">Reference proteome</keyword>
<dbReference type="InterPro" id="IPR013383">
    <property type="entry name" value="CRISPR-assoc_prot_DxTHG_CS"/>
</dbReference>